<organism evidence="1 2">
    <name type="scientific">Cytospora paraplurivora</name>
    <dbReference type="NCBI Taxonomy" id="2898453"/>
    <lineage>
        <taxon>Eukaryota</taxon>
        <taxon>Fungi</taxon>
        <taxon>Dikarya</taxon>
        <taxon>Ascomycota</taxon>
        <taxon>Pezizomycotina</taxon>
        <taxon>Sordariomycetes</taxon>
        <taxon>Sordariomycetidae</taxon>
        <taxon>Diaporthales</taxon>
        <taxon>Cytosporaceae</taxon>
        <taxon>Cytospora</taxon>
    </lineage>
</organism>
<dbReference type="AlphaFoldDB" id="A0AAN9UIQ5"/>
<keyword evidence="2" id="KW-1185">Reference proteome</keyword>
<reference evidence="1 2" key="1">
    <citation type="journal article" date="2023" name="PLoS ONE">
        <title>Cytospora paraplurivora sp. nov. isolated from orchards with fruit tree decline syndrome in Ontario, Canada.</title>
        <authorList>
            <person name="Ilyukhin E."/>
            <person name="Nguyen H.D.T."/>
            <person name="Castle A.J."/>
            <person name="Ellouze W."/>
        </authorList>
    </citation>
    <scope>NUCLEOTIDE SEQUENCE [LARGE SCALE GENOMIC DNA]</scope>
    <source>
        <strain evidence="1 2">FDS-564</strain>
    </source>
</reference>
<protein>
    <submittedName>
        <fullName evidence="1">Uncharacterized protein</fullName>
    </submittedName>
</protein>
<accession>A0AAN9UIQ5</accession>
<evidence type="ECO:0000313" key="2">
    <source>
        <dbReference type="Proteomes" id="UP001320245"/>
    </source>
</evidence>
<evidence type="ECO:0000313" key="1">
    <source>
        <dbReference type="EMBL" id="KAK7748676.1"/>
    </source>
</evidence>
<comment type="caution">
    <text evidence="1">The sequence shown here is derived from an EMBL/GenBank/DDBJ whole genome shotgun (WGS) entry which is preliminary data.</text>
</comment>
<dbReference type="Proteomes" id="UP001320245">
    <property type="component" value="Unassembled WGS sequence"/>
</dbReference>
<gene>
    <name evidence="1" type="ORF">SLS53_000697</name>
</gene>
<name>A0AAN9UIQ5_9PEZI</name>
<sequence>MADTDLYPPGFPVPAEDYDEYPNEAFGIDASPLRYTEEEDRQDDLRTRKLTSLYPYEFLDPSKTRSDAGFMQEPVGLLRKEMVQKMGHNGTDGDWTLVEFVPAWTDPDWSDRFVFTGSTDPDNPQVQMYVKPGLLQRQRPALLPSDIAIRGPSEVARRFGIDPVHQDDPYYSRSGITPTTPKFGVPLVYPRETPSNQGQKDKIDVDDLTALAMQFENDARAQGEDTSKDNLRAHLLSAARDAPTNLVKVDTEIAGMNAATDLATPLHELLTPDKWEITDMRSELDLDTETHLDHGVSDQEWFAMWLGDYDSQNWFPEVAALYNAGFDSVKYVCEILKRTIIWEINSKYGADDYGMSGDQQRMGFTQFNPHPADPSQPFGIRISISADYIWPLLVKEYSGAEKAACSFTLAAIMLHELSYFGGVATAMAAGTGTRFIDDLTIMGCLELWPHSRGKKVVPSTLQAIPRDMILKFFSEQFWTHDVAKWGHQAMKIWPQEAPKMMATWGDFSWGLVERKFGRPARRWMRSVYHRMRHDDDHAILWRWLYYQTVRAVEPVLLIVRWRRHHKSWKTTDKALWTARNACSDRAAAAQAYLQQLLNEVNAWDGTSSLPDPQIEPFRDCLSAMWALHRDLSTEAGIYQGMVVDYHVQSDLAVKDTIQQLWGAIMHTRLSAIHTAIADDCIQFLDDFLNIDPRVLDRLATVPQLVDLLTTGRNAIRANFAAVREVFNPILRTFGQGSEDEYIFRPEDFPGVASGSVLDIAKRIERMAQRQLRELDGPARIVAEGWLNLLSTGEKLLNAVPGSPAAFVSQNLDSVADFIDRLTTAQEHLVAAQYPDPAQPQEVQQPLLRHNQPRPDGTERVQRFVTSPPGQPPNAWQTLYAEASGYIPYEDPRTGFTLFDRIDIPNESNVQAELAARGLMQGADLAGAMGDAIFGIAAPMFPGVNNSNASSEVSEAQLAVMQGLAAGAHLRGANNPAAPAVQPSARAVQLSQVARGLADLIQARAEQLQANPELAGRVVPSVFNQTLQQLAGRSGENFTGTNVPGDSNLFGGSMAQRNRALQNLEELIRLRAMGANPLAPGADPEFQDAQPPQ</sequence>
<dbReference type="EMBL" id="JAJSPL020000002">
    <property type="protein sequence ID" value="KAK7748676.1"/>
    <property type="molecule type" value="Genomic_DNA"/>
</dbReference>
<proteinExistence type="predicted"/>